<sequence length="414" mass="47318">MENPGKKMRSWKKRAIVGFLCLAVWGILSILPVSSGWAKDDLFFFDYTPEHVFAPLEGFLEDALHRKPRSFPKPPLEDLKKGVFPDTLMTEGDVLLFGYAKEGWLFFEVWDLGASRKVLGMVRRLEESAAFLEAIKRRIPGILRRAKEWKVLFVRQEGGRSFIVFSDLAGERETSFPFPESGGMLETITMTPDGQSLLAVVSCAGVSNIFRIDLYPRRVQRLSLREFSDFSPTFSPCRGTILFLSERGGKKGIYEMNLDGSKQRELLVRGAPLGWLSASRYTETLAFSEYREGRWKLVLWNLLEGREDILNFPGNVLYPTFGGRERLFFIGEKEGRYDVYEFSPQKSWVRLTDDGLPKAYLAAAPDGQRLTFCVEKDPGNWDVVVLDLVKRRTMRLTASWAREQSPVFAPLPMY</sequence>
<comment type="similarity">
    <text evidence="1">Belongs to the TolB family.</text>
</comment>
<organism evidence="2">
    <name type="scientific">Candidatus Caldatribacterium californiense</name>
    <dbReference type="NCBI Taxonomy" id="1454726"/>
    <lineage>
        <taxon>Bacteria</taxon>
        <taxon>Pseudomonadati</taxon>
        <taxon>Atribacterota</taxon>
        <taxon>Atribacteria</taxon>
        <taxon>Atribacterales</taxon>
        <taxon>Candidatus Caldatribacteriaceae</taxon>
        <taxon>Candidatus Caldatribacterium</taxon>
    </lineage>
</organism>
<name>A0A7V4DE10_9BACT</name>
<protein>
    <submittedName>
        <fullName evidence="2">Uncharacterized protein</fullName>
    </submittedName>
</protein>
<evidence type="ECO:0000256" key="1">
    <source>
        <dbReference type="ARBA" id="ARBA00009820"/>
    </source>
</evidence>
<dbReference type="Pfam" id="PF07676">
    <property type="entry name" value="PD40"/>
    <property type="match status" value="2"/>
</dbReference>
<proteinExistence type="inferred from homology"/>
<dbReference type="InterPro" id="IPR011659">
    <property type="entry name" value="WD40"/>
</dbReference>
<gene>
    <name evidence="2" type="ORF">ENV30_06605</name>
</gene>
<dbReference type="Gene3D" id="2.120.10.30">
    <property type="entry name" value="TolB, C-terminal domain"/>
    <property type="match status" value="2"/>
</dbReference>
<dbReference type="InterPro" id="IPR011042">
    <property type="entry name" value="6-blade_b-propeller_TolB-like"/>
</dbReference>
<reference evidence="2" key="1">
    <citation type="journal article" date="2020" name="mSystems">
        <title>Genome- and Community-Level Interaction Insights into Carbon Utilization and Element Cycling Functions of Hydrothermarchaeota in Hydrothermal Sediment.</title>
        <authorList>
            <person name="Zhou Z."/>
            <person name="Liu Y."/>
            <person name="Xu W."/>
            <person name="Pan J."/>
            <person name="Luo Z.H."/>
            <person name="Li M."/>
        </authorList>
    </citation>
    <scope>NUCLEOTIDE SEQUENCE [LARGE SCALE GENOMIC DNA]</scope>
    <source>
        <strain evidence="2">SpSt-747</strain>
    </source>
</reference>
<dbReference type="AlphaFoldDB" id="A0A7V4DE10"/>
<evidence type="ECO:0000313" key="2">
    <source>
        <dbReference type="EMBL" id="HGI30958.1"/>
    </source>
</evidence>
<dbReference type="PANTHER" id="PTHR36842">
    <property type="entry name" value="PROTEIN TOLB HOMOLOG"/>
    <property type="match status" value="1"/>
</dbReference>
<dbReference type="SUPFAM" id="SSF69304">
    <property type="entry name" value="Tricorn protease N-terminal domain"/>
    <property type="match status" value="1"/>
</dbReference>
<comment type="caution">
    <text evidence="2">The sequence shown here is derived from an EMBL/GenBank/DDBJ whole genome shotgun (WGS) entry which is preliminary data.</text>
</comment>
<accession>A0A7V4DE10</accession>
<dbReference type="EMBL" id="DTFV01000096">
    <property type="protein sequence ID" value="HGI30958.1"/>
    <property type="molecule type" value="Genomic_DNA"/>
</dbReference>